<dbReference type="EMBL" id="BGZK01000433">
    <property type="protein sequence ID" value="GBP43298.1"/>
    <property type="molecule type" value="Genomic_DNA"/>
</dbReference>
<proteinExistence type="predicted"/>
<dbReference type="Proteomes" id="UP000299102">
    <property type="component" value="Unassembled WGS sequence"/>
</dbReference>
<gene>
    <name evidence="1" type="ORF">EVAR_31182_1</name>
</gene>
<comment type="caution">
    <text evidence="1">The sequence shown here is derived from an EMBL/GenBank/DDBJ whole genome shotgun (WGS) entry which is preliminary data.</text>
</comment>
<dbReference type="AlphaFoldDB" id="A0A4C1VVV4"/>
<protein>
    <submittedName>
        <fullName evidence="1">Uncharacterized protein</fullName>
    </submittedName>
</protein>
<evidence type="ECO:0000313" key="1">
    <source>
        <dbReference type="EMBL" id="GBP43298.1"/>
    </source>
</evidence>
<sequence length="131" mass="15086">METFLIIRHCHDRDDIDHREPVTGGRHRIKYRKLMPPRESAHRRADNARSDTKPAAAAALTHVNSSELSIRIICLHSNISFSARLAADYGVSRRRWGAPARRRQRRMGRRLCGGNDPVLFFDAFICLRMPI</sequence>
<evidence type="ECO:0000313" key="2">
    <source>
        <dbReference type="Proteomes" id="UP000299102"/>
    </source>
</evidence>
<accession>A0A4C1VVV4</accession>
<keyword evidence="2" id="KW-1185">Reference proteome</keyword>
<name>A0A4C1VVV4_EUMVA</name>
<reference evidence="1 2" key="1">
    <citation type="journal article" date="2019" name="Commun. Biol.">
        <title>The bagworm genome reveals a unique fibroin gene that provides high tensile strength.</title>
        <authorList>
            <person name="Kono N."/>
            <person name="Nakamura H."/>
            <person name="Ohtoshi R."/>
            <person name="Tomita M."/>
            <person name="Numata K."/>
            <person name="Arakawa K."/>
        </authorList>
    </citation>
    <scope>NUCLEOTIDE SEQUENCE [LARGE SCALE GENOMIC DNA]</scope>
</reference>
<organism evidence="1 2">
    <name type="scientific">Eumeta variegata</name>
    <name type="common">Bagworm moth</name>
    <name type="synonym">Eumeta japonica</name>
    <dbReference type="NCBI Taxonomy" id="151549"/>
    <lineage>
        <taxon>Eukaryota</taxon>
        <taxon>Metazoa</taxon>
        <taxon>Ecdysozoa</taxon>
        <taxon>Arthropoda</taxon>
        <taxon>Hexapoda</taxon>
        <taxon>Insecta</taxon>
        <taxon>Pterygota</taxon>
        <taxon>Neoptera</taxon>
        <taxon>Endopterygota</taxon>
        <taxon>Lepidoptera</taxon>
        <taxon>Glossata</taxon>
        <taxon>Ditrysia</taxon>
        <taxon>Tineoidea</taxon>
        <taxon>Psychidae</taxon>
        <taxon>Oiketicinae</taxon>
        <taxon>Eumeta</taxon>
    </lineage>
</organism>